<organism evidence="1">
    <name type="scientific">Blautia glucerasea</name>
    <dbReference type="NCBI Taxonomy" id="536633"/>
    <lineage>
        <taxon>Bacteria</taxon>
        <taxon>Bacillati</taxon>
        <taxon>Bacillota</taxon>
        <taxon>Clostridia</taxon>
        <taxon>Lachnospirales</taxon>
        <taxon>Lachnospiraceae</taxon>
        <taxon>Blautia</taxon>
    </lineage>
</organism>
<dbReference type="EMBL" id="CACRST010000027">
    <property type="protein sequence ID" value="VYT30545.1"/>
    <property type="molecule type" value="Genomic_DNA"/>
</dbReference>
<evidence type="ECO:0008006" key="2">
    <source>
        <dbReference type="Google" id="ProtNLM"/>
    </source>
</evidence>
<accession>A0A6N2VJ44</accession>
<dbReference type="InterPro" id="IPR010281">
    <property type="entry name" value="DUF885"/>
</dbReference>
<sequence length="587" mass="67445">MRLFLRRHRKKLLLMLSLCLVFLTGTGIGRLAGHGGEENRKFETFTEKIFEKEVSGNMLNLHYSLAHPEKKGISRPAPTLGTVASDPEKTFVLYEDYLKQLKEFSPSRLSRDNQITLDMLLLYFHTQLSIKNCTLLEELLSPSLGIQAQLPVLLAEYAFYEDQDISDYLNLLSSIEPYFQSILEFEKEKSKAGLFMSDTTLNRIQKQCQAFIQDPDSNYMQEVFARKIKDYKKFSKKDQQKLILTHEKILKNKVLPAYQSLIQGLEDLRGTGVSSRGLAHYPNGRKYYEYLIKSQTGSYTPVPQIQKRLFTQLSADLKLMKQFLTEQPSLLLKLQKDTKLLIQEPSAILKALEISIKKDFPAPGNVSYEVHNVHESMEEYLSPAFYLTPPLDTRTPNVIYINQAGRPSGSELFSTLAHEGFPGHLYQTVYFASTKPSDIRYLISFGGYVEGWATYAESCIPSYANDFLDDSAAADVASLYWINRSMNLCIYSLMDMGIHYHGWTKNQADQFLRTFGITDPSVTGEIYQYIVETPANYLKYYWGYLNFLDLRSRQQKKLGENFQLSNFHKKVLETGPVPFPVLEKYMN</sequence>
<protein>
    <recommendedName>
        <fullName evidence="2">DUF885 domain-containing protein</fullName>
    </recommendedName>
</protein>
<dbReference type="PANTHER" id="PTHR33361">
    <property type="entry name" value="GLR0591 PROTEIN"/>
    <property type="match status" value="1"/>
</dbReference>
<gene>
    <name evidence="1" type="ORF">BGLFYP119_00092</name>
</gene>
<evidence type="ECO:0000313" key="1">
    <source>
        <dbReference type="EMBL" id="VYT30545.1"/>
    </source>
</evidence>
<dbReference type="RefSeq" id="WP_156355338.1">
    <property type="nucleotide sequence ID" value="NZ_CACRST010000027.1"/>
</dbReference>
<dbReference type="PANTHER" id="PTHR33361:SF2">
    <property type="entry name" value="DUF885 DOMAIN-CONTAINING PROTEIN"/>
    <property type="match status" value="1"/>
</dbReference>
<name>A0A6N2VJ44_9FIRM</name>
<proteinExistence type="predicted"/>
<reference evidence="1" key="1">
    <citation type="submission" date="2019-11" db="EMBL/GenBank/DDBJ databases">
        <authorList>
            <person name="Feng L."/>
        </authorList>
    </citation>
    <scope>NUCLEOTIDE SEQUENCE</scope>
    <source>
        <strain evidence="1">BgluceraseaLFYP119</strain>
    </source>
</reference>
<dbReference type="AlphaFoldDB" id="A0A6N2VJ44"/>
<dbReference type="Pfam" id="PF05960">
    <property type="entry name" value="DUF885"/>
    <property type="match status" value="1"/>
</dbReference>